<dbReference type="Proteomes" id="UP001155380">
    <property type="component" value="Unassembled WGS sequence"/>
</dbReference>
<sequence length="86" mass="9580">RDRQSCSDGLREVDVGCGFVLPECATLRGIGRHHPRDPMNPAGFGQAISINISFASFNVFPRENCARINHNPLNLVQIGTQWLINY</sequence>
<name>A0AAJ1C3M7_9HYPH</name>
<gene>
    <name evidence="1" type="ORF">NBH21_25985</name>
</gene>
<accession>A0AAJ1C3M7</accession>
<evidence type="ECO:0000313" key="1">
    <source>
        <dbReference type="EMBL" id="MCO5960213.1"/>
    </source>
</evidence>
<dbReference type="EMBL" id="JAMXLX010000024">
    <property type="protein sequence ID" value="MCO5960213.1"/>
    <property type="molecule type" value="Genomic_DNA"/>
</dbReference>
<reference evidence="1" key="1">
    <citation type="submission" date="2022-06" db="EMBL/GenBank/DDBJ databases">
        <authorList>
            <person name="Sun Q."/>
        </authorList>
    </citation>
    <scope>NUCLEOTIDE SEQUENCE</scope>
    <source>
        <strain evidence="1">S101</strain>
    </source>
</reference>
<protein>
    <submittedName>
        <fullName evidence="1">Uncharacterized protein</fullName>
    </submittedName>
</protein>
<evidence type="ECO:0000313" key="2">
    <source>
        <dbReference type="Proteomes" id="UP001155380"/>
    </source>
</evidence>
<feature type="non-terminal residue" evidence="1">
    <location>
        <position position="1"/>
    </location>
</feature>
<organism evidence="1 2">
    <name type="scientific">Ciceribacter sichuanensis</name>
    <dbReference type="NCBI Taxonomy" id="2949647"/>
    <lineage>
        <taxon>Bacteria</taxon>
        <taxon>Pseudomonadati</taxon>
        <taxon>Pseudomonadota</taxon>
        <taxon>Alphaproteobacteria</taxon>
        <taxon>Hyphomicrobiales</taxon>
        <taxon>Rhizobiaceae</taxon>
        <taxon>Ciceribacter</taxon>
    </lineage>
</organism>
<comment type="caution">
    <text evidence="1">The sequence shown here is derived from an EMBL/GenBank/DDBJ whole genome shotgun (WGS) entry which is preliminary data.</text>
</comment>
<dbReference type="RefSeq" id="WP_252759602.1">
    <property type="nucleotide sequence ID" value="NZ_JAMXLX010000024.1"/>
</dbReference>
<dbReference type="AlphaFoldDB" id="A0AAJ1C3M7"/>
<proteinExistence type="predicted"/>